<proteinExistence type="predicted"/>
<keyword evidence="2" id="KW-1185">Reference proteome</keyword>
<sequence>MNGDAMDPLAALSKIGHAFFARDGVRLAFGKRWDGQIIHISQASRGSACGCQCPAENCGRKLVARKPDSDVAHHFAHAPLTAGERAAGIAPSCKHGNMTALHHYAEQLLNSRKSLVLPPVEATYGARTKTIREAKRFTFDSATLETMDGETIPDVILQKGR</sequence>
<name>A0ABQ6B0M6_9BRAD</name>
<evidence type="ECO:0000313" key="1">
    <source>
        <dbReference type="EMBL" id="GLR87703.1"/>
    </source>
</evidence>
<comment type="caution">
    <text evidence="1">The sequence shown here is derived from an EMBL/GenBank/DDBJ whole genome shotgun (WGS) entry which is preliminary data.</text>
</comment>
<evidence type="ECO:0008006" key="3">
    <source>
        <dbReference type="Google" id="ProtNLM"/>
    </source>
</evidence>
<dbReference type="Proteomes" id="UP001156905">
    <property type="component" value="Unassembled WGS sequence"/>
</dbReference>
<evidence type="ECO:0000313" key="2">
    <source>
        <dbReference type="Proteomes" id="UP001156905"/>
    </source>
</evidence>
<reference evidence="2" key="1">
    <citation type="journal article" date="2019" name="Int. J. Syst. Evol. Microbiol.">
        <title>The Global Catalogue of Microorganisms (GCM) 10K type strain sequencing project: providing services to taxonomists for standard genome sequencing and annotation.</title>
        <authorList>
            <consortium name="The Broad Institute Genomics Platform"/>
            <consortium name="The Broad Institute Genome Sequencing Center for Infectious Disease"/>
            <person name="Wu L."/>
            <person name="Ma J."/>
        </authorList>
    </citation>
    <scope>NUCLEOTIDE SEQUENCE [LARGE SCALE GENOMIC DNA]</scope>
    <source>
        <strain evidence="2">NBRC 102520</strain>
    </source>
</reference>
<accession>A0ABQ6B0M6</accession>
<gene>
    <name evidence="1" type="ORF">GCM10007857_44140</name>
</gene>
<dbReference type="EMBL" id="BSOW01000015">
    <property type="protein sequence ID" value="GLR87703.1"/>
    <property type="molecule type" value="Genomic_DNA"/>
</dbReference>
<protein>
    <recommendedName>
        <fullName evidence="3">Post-SET domain-containing protein</fullName>
    </recommendedName>
</protein>
<organism evidence="1 2">
    <name type="scientific">Bradyrhizobium iriomotense</name>
    <dbReference type="NCBI Taxonomy" id="441950"/>
    <lineage>
        <taxon>Bacteria</taxon>
        <taxon>Pseudomonadati</taxon>
        <taxon>Pseudomonadota</taxon>
        <taxon>Alphaproteobacteria</taxon>
        <taxon>Hyphomicrobiales</taxon>
        <taxon>Nitrobacteraceae</taxon>
        <taxon>Bradyrhizobium</taxon>
    </lineage>
</organism>